<accession>X0Z853</accession>
<name>X0Z853_9ZZZZ</name>
<feature type="non-terminal residue" evidence="2">
    <location>
        <position position="1"/>
    </location>
</feature>
<reference evidence="2" key="1">
    <citation type="journal article" date="2014" name="Front. Microbiol.">
        <title>High frequency of phylogenetically diverse reductive dehalogenase-homologous genes in deep subseafloor sedimentary metagenomes.</title>
        <authorList>
            <person name="Kawai M."/>
            <person name="Futagami T."/>
            <person name="Toyoda A."/>
            <person name="Takaki Y."/>
            <person name="Nishi S."/>
            <person name="Hori S."/>
            <person name="Arai W."/>
            <person name="Tsubouchi T."/>
            <person name="Morono Y."/>
            <person name="Uchiyama I."/>
            <person name="Ito T."/>
            <person name="Fujiyama A."/>
            <person name="Inagaki F."/>
            <person name="Takami H."/>
        </authorList>
    </citation>
    <scope>NUCLEOTIDE SEQUENCE</scope>
    <source>
        <strain evidence="2">Expedition CK06-06</strain>
    </source>
</reference>
<protein>
    <submittedName>
        <fullName evidence="2">Uncharacterized protein</fullName>
    </submittedName>
</protein>
<gene>
    <name evidence="2" type="ORF">S01H4_12597</name>
</gene>
<comment type="caution">
    <text evidence="2">The sequence shown here is derived from an EMBL/GenBank/DDBJ whole genome shotgun (WGS) entry which is preliminary data.</text>
</comment>
<sequence>KGDLNFFKKGLIILFYGIIAGIIGAAIITLYN</sequence>
<evidence type="ECO:0000313" key="2">
    <source>
        <dbReference type="EMBL" id="GAG65304.1"/>
    </source>
</evidence>
<keyword evidence="1" id="KW-1133">Transmembrane helix</keyword>
<evidence type="ECO:0000256" key="1">
    <source>
        <dbReference type="SAM" id="Phobius"/>
    </source>
</evidence>
<organism evidence="2">
    <name type="scientific">marine sediment metagenome</name>
    <dbReference type="NCBI Taxonomy" id="412755"/>
    <lineage>
        <taxon>unclassified sequences</taxon>
        <taxon>metagenomes</taxon>
        <taxon>ecological metagenomes</taxon>
    </lineage>
</organism>
<keyword evidence="1" id="KW-0472">Membrane</keyword>
<keyword evidence="1" id="KW-0812">Transmembrane</keyword>
<proteinExistence type="predicted"/>
<dbReference type="EMBL" id="BART01005392">
    <property type="protein sequence ID" value="GAG65304.1"/>
    <property type="molecule type" value="Genomic_DNA"/>
</dbReference>
<dbReference type="AlphaFoldDB" id="X0Z853"/>
<feature type="transmembrane region" description="Helical" evidence="1">
    <location>
        <begin position="12"/>
        <end position="31"/>
    </location>
</feature>